<reference evidence="2 3" key="1">
    <citation type="submission" date="2021-03" db="EMBL/GenBank/DDBJ databases">
        <title>Genomic Encyclopedia of Type Strains, Phase IV (KMG-IV): sequencing the most valuable type-strain genomes for metagenomic binning, comparative biology and taxonomic classification.</title>
        <authorList>
            <person name="Goeker M."/>
        </authorList>
    </citation>
    <scope>NUCLEOTIDE SEQUENCE [LARGE SCALE GENOMIC DNA]</scope>
    <source>
        <strain evidence="2 3">DSM 23491</strain>
    </source>
</reference>
<accession>A0ABS4H5Z4</accession>
<gene>
    <name evidence="2" type="ORF">J2Z20_002813</name>
</gene>
<dbReference type="Proteomes" id="UP001519273">
    <property type="component" value="Unassembled WGS sequence"/>
</dbReference>
<organism evidence="2 3">
    <name type="scientific">Paenibacillus sediminis</name>
    <dbReference type="NCBI Taxonomy" id="664909"/>
    <lineage>
        <taxon>Bacteria</taxon>
        <taxon>Bacillati</taxon>
        <taxon>Bacillota</taxon>
        <taxon>Bacilli</taxon>
        <taxon>Bacillales</taxon>
        <taxon>Paenibacillaceae</taxon>
        <taxon>Paenibacillus</taxon>
    </lineage>
</organism>
<feature type="domain" description="Phospholipase C/D" evidence="1">
    <location>
        <begin position="7"/>
        <end position="141"/>
    </location>
</feature>
<dbReference type="RefSeq" id="WP_209851369.1">
    <property type="nucleotide sequence ID" value="NZ_CBCRVE010000009.1"/>
</dbReference>
<keyword evidence="3" id="KW-1185">Reference proteome</keyword>
<evidence type="ECO:0000259" key="1">
    <source>
        <dbReference type="Pfam" id="PF00882"/>
    </source>
</evidence>
<sequence>MPNIWAHLLFGQEVMEKQGLSEWIQKSENRRLFSFGCQGPDFLFYHRFLPWLKGPKLEDLGNVMHRDECGPFLMGLMEEAAKHPSGSKVQIYVLGFALHHVLDRNVHPYIYYRSGFRKWDHQRFEVMMDTLILRRKRGLATWKTPVWKEIDFGESLPDEITRILYSQSKTFYPEALQSLTSEDLNSAARDMIKAQKLFHDPTGIKRILTAGQISKLVYKRKVTLDVLNESRTPWYDPTGTGDMYDSSVWDMWEDALKDAETIIQAAKAYWSEADLNPLSESSVALKYELANAIGNISYDSAKPCGSSLTIKIADPLIPNGLAYNHTLPPLSQ</sequence>
<protein>
    <recommendedName>
        <fullName evidence="1">Phospholipase C/D domain-containing protein</fullName>
    </recommendedName>
</protein>
<comment type="caution">
    <text evidence="2">The sequence shown here is derived from an EMBL/GenBank/DDBJ whole genome shotgun (WGS) entry which is preliminary data.</text>
</comment>
<dbReference type="Pfam" id="PF00882">
    <property type="entry name" value="Zn_dep_PLPC"/>
    <property type="match status" value="1"/>
</dbReference>
<evidence type="ECO:0000313" key="3">
    <source>
        <dbReference type="Proteomes" id="UP001519273"/>
    </source>
</evidence>
<dbReference type="InterPro" id="IPR029002">
    <property type="entry name" value="PLPC/GPLD1"/>
</dbReference>
<dbReference type="EMBL" id="JAGGKP010000008">
    <property type="protein sequence ID" value="MBP1937896.1"/>
    <property type="molecule type" value="Genomic_DNA"/>
</dbReference>
<name>A0ABS4H5Z4_9BACL</name>
<evidence type="ECO:0000313" key="2">
    <source>
        <dbReference type="EMBL" id="MBP1937896.1"/>
    </source>
</evidence>
<proteinExistence type="predicted"/>